<dbReference type="SUPFAM" id="SSF53633">
    <property type="entry name" value="Carbamate kinase-like"/>
    <property type="match status" value="1"/>
</dbReference>
<sequence length="301" mass="32830">MKTIVIALGGNALLQRGEILSAENQYKNIELMSETINKLAKEYRVVLVHGNGPQVGLLALQNLAYQAVPAYPLDILVAESQGMIGYMMMQKINQNNPNQAITTVMTRVSVDINDEAFNDPSKFIGPIYDEADKEELIAKYQWTFKQDGKHYRRVVPSPTPKKIIDIEAVRLLLDKGHVVICGGGGGIPVNNTNNEFIGSEAVIDKDLTAALISRELNAEHFVILTEADAIYKNWGTPEQAAIREATPEELAPMAVADGAMGPKIMAVSDFVNATGQQAHIGALQNIQQVIEGQSGTLIYKS</sequence>
<dbReference type="FunFam" id="3.40.1160.10:FF:000007">
    <property type="entry name" value="Carbamate kinase"/>
    <property type="match status" value="1"/>
</dbReference>
<evidence type="ECO:0000256" key="2">
    <source>
        <dbReference type="ARBA" id="ARBA00022679"/>
    </source>
</evidence>
<name>A0A0G4QH77_9GAMM</name>
<evidence type="ECO:0000256" key="5">
    <source>
        <dbReference type="PIRNR" id="PIRNR000723"/>
    </source>
</evidence>
<evidence type="ECO:0000313" key="8">
    <source>
        <dbReference type="Proteomes" id="UP000183920"/>
    </source>
</evidence>
<keyword evidence="3 5" id="KW-0418">Kinase</keyword>
<dbReference type="PANTHER" id="PTHR30409">
    <property type="entry name" value="CARBAMATE KINASE"/>
    <property type="match status" value="1"/>
</dbReference>
<dbReference type="NCBIfam" id="NF006926">
    <property type="entry name" value="PRK09411.1"/>
    <property type="match status" value="1"/>
</dbReference>
<dbReference type="NCBIfam" id="TIGR00746">
    <property type="entry name" value="arcC"/>
    <property type="match status" value="1"/>
</dbReference>
<dbReference type="NCBIfam" id="NF009008">
    <property type="entry name" value="PRK12354.1"/>
    <property type="match status" value="1"/>
</dbReference>
<dbReference type="GO" id="GO:0019546">
    <property type="term" value="P:L-arginine deiminase pathway"/>
    <property type="evidence" value="ECO:0007669"/>
    <property type="project" value="TreeGrafter"/>
</dbReference>
<dbReference type="RefSeq" id="WP_072065122.1">
    <property type="nucleotide sequence ID" value="NZ_CVRY01000008.1"/>
</dbReference>
<dbReference type="GO" id="GO:0008804">
    <property type="term" value="F:carbamate kinase activity"/>
    <property type="evidence" value="ECO:0007669"/>
    <property type="project" value="UniProtKB-UniRule"/>
</dbReference>
<dbReference type="CDD" id="cd04235">
    <property type="entry name" value="AAK_CK"/>
    <property type="match status" value="1"/>
</dbReference>
<feature type="domain" description="Aspartate/glutamate/uridylate kinase" evidence="6">
    <location>
        <begin position="2"/>
        <end position="280"/>
    </location>
</feature>
<dbReference type="InterPro" id="IPR003964">
    <property type="entry name" value="Carb_kinase"/>
</dbReference>
<evidence type="ECO:0000256" key="3">
    <source>
        <dbReference type="ARBA" id="ARBA00022777"/>
    </source>
</evidence>
<reference evidence="8" key="1">
    <citation type="submission" date="2015-06" db="EMBL/GenBank/DDBJ databases">
        <authorList>
            <person name="Urmite Genomes"/>
        </authorList>
    </citation>
    <scope>NUCLEOTIDE SEQUENCE [LARGE SCALE GENOMIC DNA]</scope>
    <source>
        <strain evidence="8">CSUR P1867</strain>
    </source>
</reference>
<dbReference type="PIRSF" id="PIRSF000723">
    <property type="entry name" value="Carbamate_kin"/>
    <property type="match status" value="1"/>
</dbReference>
<evidence type="ECO:0000256" key="1">
    <source>
        <dbReference type="ARBA" id="ARBA00011066"/>
    </source>
</evidence>
<dbReference type="InterPro" id="IPR001048">
    <property type="entry name" value="Asp/Glu/Uridylate_kinase"/>
</dbReference>
<evidence type="ECO:0000256" key="4">
    <source>
        <dbReference type="NCBIfam" id="TIGR00746"/>
    </source>
</evidence>
<proteinExistence type="inferred from homology"/>
<keyword evidence="2 5" id="KW-0808">Transferase</keyword>
<evidence type="ECO:0000313" key="7">
    <source>
        <dbReference type="EMBL" id="CRL65337.1"/>
    </source>
</evidence>
<dbReference type="Pfam" id="PF00696">
    <property type="entry name" value="AA_kinase"/>
    <property type="match status" value="1"/>
</dbReference>
<dbReference type="PANTHER" id="PTHR30409:SF1">
    <property type="entry name" value="CARBAMATE KINASE-RELATED"/>
    <property type="match status" value="1"/>
</dbReference>
<accession>A0A0G4QH77</accession>
<dbReference type="Proteomes" id="UP000183920">
    <property type="component" value="Unassembled WGS sequence"/>
</dbReference>
<evidence type="ECO:0000259" key="6">
    <source>
        <dbReference type="Pfam" id="PF00696"/>
    </source>
</evidence>
<dbReference type="PRINTS" id="PR01469">
    <property type="entry name" value="CARBMTKINASE"/>
</dbReference>
<comment type="similarity">
    <text evidence="1 5">Belongs to the carbamate kinase family.</text>
</comment>
<dbReference type="GO" id="GO:0005829">
    <property type="term" value="C:cytosol"/>
    <property type="evidence" value="ECO:0007669"/>
    <property type="project" value="TreeGrafter"/>
</dbReference>
<protein>
    <recommendedName>
        <fullName evidence="4 5">Carbamate kinase</fullName>
    </recommendedName>
</protein>
<dbReference type="InterPro" id="IPR036393">
    <property type="entry name" value="AceGlu_kinase-like_sf"/>
</dbReference>
<gene>
    <name evidence="7" type="primary">arcC2_2</name>
    <name evidence="7" type="ORF">BN1804_03457</name>
</gene>
<dbReference type="Gene3D" id="3.40.1160.10">
    <property type="entry name" value="Acetylglutamate kinase-like"/>
    <property type="match status" value="1"/>
</dbReference>
<dbReference type="AlphaFoldDB" id="A0A0G4QH77"/>
<dbReference type="EMBL" id="CVRY01000008">
    <property type="protein sequence ID" value="CRL65337.1"/>
    <property type="molecule type" value="Genomic_DNA"/>
</dbReference>
<organism evidence="7 8">
    <name type="scientific">Proteus penneri</name>
    <dbReference type="NCBI Taxonomy" id="102862"/>
    <lineage>
        <taxon>Bacteria</taxon>
        <taxon>Pseudomonadati</taxon>
        <taxon>Pseudomonadota</taxon>
        <taxon>Gammaproteobacteria</taxon>
        <taxon>Enterobacterales</taxon>
        <taxon>Morganellaceae</taxon>
        <taxon>Proteus</taxon>
    </lineage>
</organism>